<protein>
    <recommendedName>
        <fullName evidence="1">protein-ribulosamine 3-kinase</fullName>
        <ecNumber evidence="1">2.7.1.172</ecNumber>
    </recommendedName>
</protein>
<keyword evidence="4" id="KW-1185">Reference proteome</keyword>
<dbReference type="eggNOG" id="KOG3021">
    <property type="taxonomic scope" value="Eukaryota"/>
</dbReference>
<dbReference type="Pfam" id="PF03881">
    <property type="entry name" value="Fructosamin_kin"/>
    <property type="match status" value="1"/>
</dbReference>
<dbReference type="EC" id="2.7.1.172" evidence="1"/>
<evidence type="ECO:0000313" key="4">
    <source>
        <dbReference type="Proteomes" id="UP000018001"/>
    </source>
</evidence>
<dbReference type="PANTHER" id="PTHR12149">
    <property type="entry name" value="FRUCTOSAMINE 3 KINASE-RELATED PROTEIN"/>
    <property type="match status" value="1"/>
</dbReference>
<organism evidence="3 4">
    <name type="scientific">Byssochlamys spectabilis (strain No. 5 / NBRC 109023)</name>
    <name type="common">Paecilomyces variotii</name>
    <dbReference type="NCBI Taxonomy" id="1356009"/>
    <lineage>
        <taxon>Eukaryota</taxon>
        <taxon>Fungi</taxon>
        <taxon>Dikarya</taxon>
        <taxon>Ascomycota</taxon>
        <taxon>Pezizomycotina</taxon>
        <taxon>Eurotiomycetes</taxon>
        <taxon>Eurotiomycetidae</taxon>
        <taxon>Eurotiales</taxon>
        <taxon>Thermoascaceae</taxon>
        <taxon>Paecilomyces</taxon>
    </lineage>
</organism>
<evidence type="ECO:0000256" key="1">
    <source>
        <dbReference type="ARBA" id="ARBA00011961"/>
    </source>
</evidence>
<gene>
    <name evidence="3" type="ORF">PVAR5_7519</name>
</gene>
<evidence type="ECO:0000313" key="3">
    <source>
        <dbReference type="EMBL" id="GAD98818.1"/>
    </source>
</evidence>
<dbReference type="AlphaFoldDB" id="V5G322"/>
<dbReference type="EMBL" id="BAUL01000261">
    <property type="protein sequence ID" value="GAD98818.1"/>
    <property type="molecule type" value="Genomic_DNA"/>
</dbReference>
<dbReference type="InParanoid" id="V5G322"/>
<proteinExistence type="predicted"/>
<dbReference type="PANTHER" id="PTHR12149:SF8">
    <property type="entry name" value="PROTEIN-RIBULOSAMINE 3-KINASE"/>
    <property type="match status" value="1"/>
</dbReference>
<reference evidence="4" key="1">
    <citation type="journal article" date="2014" name="Genome Announc.">
        <title>Draft genome sequence of the formaldehyde-resistant fungus Byssochlamys spectabilis No. 5 (anamorph Paecilomyces variotii No. 5) (NBRC109023).</title>
        <authorList>
            <person name="Oka T."/>
            <person name="Ekino K."/>
            <person name="Fukuda K."/>
            <person name="Nomura Y."/>
        </authorList>
    </citation>
    <scope>NUCLEOTIDE SEQUENCE [LARGE SCALE GENOMIC DNA]</scope>
    <source>
        <strain evidence="4">No. 5 / NBRC 109023</strain>
    </source>
</reference>
<dbReference type="InterPro" id="IPR016477">
    <property type="entry name" value="Fructo-/Ketosamine-3-kinase"/>
</dbReference>
<dbReference type="Proteomes" id="UP000018001">
    <property type="component" value="Unassembled WGS sequence"/>
</dbReference>
<dbReference type="HOGENOM" id="CLU_036517_1_2_1"/>
<comment type="caution">
    <text evidence="3">The sequence shown here is derived from an EMBL/GenBank/DDBJ whole genome shotgun (WGS) entry which is preliminary data.</text>
</comment>
<sequence>MNYNANDGSESTEKSTGLDLNILSVLPRGCRVLSIESHGTSFFASTSRINVKLADGSPSCFFIKVLSEKAAKEMVQGEFESMKAIYATSPDFVPRPIACGTYRNAPDTHFFLAEYREMTHEMSDPHDFSARLAALHQSSVSPNGKFGFHVATYSGNFAQATDWEDSWEVFFSKSLKKALELGIQAKGHDPEFDVLGPIIFDKVIPRLLRPLESDGRSVKPSLVHGDLWYANSGIDVETGKPIVFDACCFYAHNEYEFGQWRPACNRFGSEYLSAYHEYMPKSAPEEDYDGRLDLYKLRFNTHVSALFPDRLALREQVLGDMKDLVERYGQ</sequence>
<dbReference type="Gene3D" id="3.90.1200.10">
    <property type="match status" value="1"/>
</dbReference>
<dbReference type="OrthoDB" id="5772781at2759"/>
<evidence type="ECO:0000256" key="2">
    <source>
        <dbReference type="ARBA" id="ARBA00048655"/>
    </source>
</evidence>
<accession>V5G322</accession>
<comment type="catalytic activity">
    <reaction evidence="2">
        <text>N(6)-D-ribulosyl-L-lysyl-[protein] + ATP = N(6)-(3-O-phospho-D-ribulosyl)-L-lysyl-[protein] + ADP + H(+)</text>
        <dbReference type="Rhea" id="RHEA:48432"/>
        <dbReference type="Rhea" id="RHEA-COMP:12103"/>
        <dbReference type="Rhea" id="RHEA-COMP:12104"/>
        <dbReference type="ChEBI" id="CHEBI:15378"/>
        <dbReference type="ChEBI" id="CHEBI:30616"/>
        <dbReference type="ChEBI" id="CHEBI:90418"/>
        <dbReference type="ChEBI" id="CHEBI:90420"/>
        <dbReference type="ChEBI" id="CHEBI:456216"/>
        <dbReference type="EC" id="2.7.1.172"/>
    </reaction>
    <physiologicalReaction direction="left-to-right" evidence="2">
        <dbReference type="Rhea" id="RHEA:48433"/>
    </physiologicalReaction>
</comment>
<dbReference type="SUPFAM" id="SSF56112">
    <property type="entry name" value="Protein kinase-like (PK-like)"/>
    <property type="match status" value="1"/>
</dbReference>
<dbReference type="InterPro" id="IPR011009">
    <property type="entry name" value="Kinase-like_dom_sf"/>
</dbReference>
<dbReference type="GO" id="GO:0102193">
    <property type="term" value="F:protein-ribulosamine 3-kinase activity"/>
    <property type="evidence" value="ECO:0007669"/>
    <property type="project" value="UniProtKB-EC"/>
</dbReference>
<name>V5G322_BYSSN</name>